<accession>A0A409WFL5</accession>
<name>A0A409WFL5_9AGAR</name>
<sequence>MVLTHLLYFILLQPNTGPFASFLRLLEVEDLQCSATIYNIINQAATDNLDGSMVFSLQREKVHDVYAVLCSAKPNMFSVTEAVKKELIGHLLDILSSIHRHHIRFHWLKNNNSHAKFWEDEDMIYIHDESPEPNDIDAGTSASSNHTTVQDGVSNTRRSARLALESDPGSR</sequence>
<reference evidence="2 3" key="1">
    <citation type="journal article" date="2018" name="Evol. Lett.">
        <title>Horizontal gene cluster transfer increased hallucinogenic mushroom diversity.</title>
        <authorList>
            <person name="Reynolds H.T."/>
            <person name="Vijayakumar V."/>
            <person name="Gluck-Thaler E."/>
            <person name="Korotkin H.B."/>
            <person name="Matheny P.B."/>
            <person name="Slot J.C."/>
        </authorList>
    </citation>
    <scope>NUCLEOTIDE SEQUENCE [LARGE SCALE GENOMIC DNA]</scope>
    <source>
        <strain evidence="2 3">2629</strain>
    </source>
</reference>
<gene>
    <name evidence="2" type="ORF">CVT24_009904</name>
</gene>
<proteinExistence type="predicted"/>
<dbReference type="InParanoid" id="A0A409WFL5"/>
<evidence type="ECO:0000256" key="1">
    <source>
        <dbReference type="SAM" id="MobiDB-lite"/>
    </source>
</evidence>
<feature type="compositionally biased region" description="Polar residues" evidence="1">
    <location>
        <begin position="140"/>
        <end position="157"/>
    </location>
</feature>
<dbReference type="AlphaFoldDB" id="A0A409WFL5"/>
<comment type="caution">
    <text evidence="2">The sequence shown here is derived from an EMBL/GenBank/DDBJ whole genome shotgun (WGS) entry which is preliminary data.</text>
</comment>
<dbReference type="Proteomes" id="UP000284842">
    <property type="component" value="Unassembled WGS sequence"/>
</dbReference>
<dbReference type="EMBL" id="NHTK01005497">
    <property type="protein sequence ID" value="PPQ77261.1"/>
    <property type="molecule type" value="Genomic_DNA"/>
</dbReference>
<organism evidence="2 3">
    <name type="scientific">Panaeolus cyanescens</name>
    <dbReference type="NCBI Taxonomy" id="181874"/>
    <lineage>
        <taxon>Eukaryota</taxon>
        <taxon>Fungi</taxon>
        <taxon>Dikarya</taxon>
        <taxon>Basidiomycota</taxon>
        <taxon>Agaricomycotina</taxon>
        <taxon>Agaricomycetes</taxon>
        <taxon>Agaricomycetidae</taxon>
        <taxon>Agaricales</taxon>
        <taxon>Agaricineae</taxon>
        <taxon>Galeropsidaceae</taxon>
        <taxon>Panaeolus</taxon>
    </lineage>
</organism>
<protein>
    <submittedName>
        <fullName evidence="2">Uncharacterized protein</fullName>
    </submittedName>
</protein>
<evidence type="ECO:0000313" key="3">
    <source>
        <dbReference type="Proteomes" id="UP000284842"/>
    </source>
</evidence>
<feature type="region of interest" description="Disordered" evidence="1">
    <location>
        <begin position="129"/>
        <end position="171"/>
    </location>
</feature>
<evidence type="ECO:0000313" key="2">
    <source>
        <dbReference type="EMBL" id="PPQ77261.1"/>
    </source>
</evidence>
<keyword evidence="3" id="KW-1185">Reference proteome</keyword>